<dbReference type="InterPro" id="IPR036600">
    <property type="entry name" value="PAH_sf"/>
</dbReference>
<evidence type="ECO:0000256" key="3">
    <source>
        <dbReference type="PROSITE-ProRule" id="PRU00810"/>
    </source>
</evidence>
<evidence type="ECO:0000256" key="2">
    <source>
        <dbReference type="ARBA" id="ARBA00023242"/>
    </source>
</evidence>
<dbReference type="GO" id="GO:0005634">
    <property type="term" value="C:nucleus"/>
    <property type="evidence" value="ECO:0007669"/>
    <property type="project" value="UniProtKB-SubCell"/>
</dbReference>
<dbReference type="SUPFAM" id="SSF47762">
    <property type="entry name" value="PAH2 domain"/>
    <property type="match status" value="1"/>
</dbReference>
<dbReference type="GO" id="GO:0006355">
    <property type="term" value="P:regulation of DNA-templated transcription"/>
    <property type="evidence" value="ECO:0007669"/>
    <property type="project" value="InterPro"/>
</dbReference>
<accession>A0A445MHT6</accession>
<dbReference type="InterPro" id="IPR003822">
    <property type="entry name" value="PAH"/>
</dbReference>
<dbReference type="AlphaFoldDB" id="A0A445MHT6"/>
<keyword evidence="2 3" id="KW-0539">Nucleus</keyword>
<name>A0A445MHT6_ENSVE</name>
<organism evidence="5">
    <name type="scientific">Ensete ventricosum</name>
    <name type="common">Abyssinian banana</name>
    <name type="synonym">Musa ensete</name>
    <dbReference type="NCBI Taxonomy" id="4639"/>
    <lineage>
        <taxon>Eukaryota</taxon>
        <taxon>Viridiplantae</taxon>
        <taxon>Streptophyta</taxon>
        <taxon>Embryophyta</taxon>
        <taxon>Tracheophyta</taxon>
        <taxon>Spermatophyta</taxon>
        <taxon>Magnoliopsida</taxon>
        <taxon>Liliopsida</taxon>
        <taxon>Zingiberales</taxon>
        <taxon>Musaceae</taxon>
        <taxon>Ensete</taxon>
    </lineage>
</organism>
<keyword evidence="4" id="KW-0472">Membrane</keyword>
<evidence type="ECO:0000256" key="4">
    <source>
        <dbReference type="SAM" id="Phobius"/>
    </source>
</evidence>
<keyword evidence="4" id="KW-0812">Transmembrane</keyword>
<comment type="subcellular location">
    <subcellularLocation>
        <location evidence="1 3">Nucleus</location>
    </subcellularLocation>
</comment>
<evidence type="ECO:0000313" key="5">
    <source>
        <dbReference type="EMBL" id="RZR73756.1"/>
    </source>
</evidence>
<sequence>MWTSISAATQGCRRLYRSDQTSTPPSLSLCCAFPSALLCPPKLANLCSWTVAPMLDFNSFMSRWKPVTFEESLTFVKKVKARDYRLYVSLFDIVSRNEEMTPDMYHDLLLLFESHDDLQKELLRFKPLVVECTTTDHIVSGVVLLLVLILFLNLFLLFVKYVFRQTRSALLSSCPPSFLEIQC</sequence>
<proteinExistence type="predicted"/>
<dbReference type="EMBL" id="KV876010">
    <property type="protein sequence ID" value="RZR73756.1"/>
    <property type="molecule type" value="Genomic_DNA"/>
</dbReference>
<keyword evidence="4" id="KW-1133">Transmembrane helix</keyword>
<feature type="transmembrane region" description="Helical" evidence="4">
    <location>
        <begin position="138"/>
        <end position="163"/>
    </location>
</feature>
<dbReference type="PROSITE" id="PS51477">
    <property type="entry name" value="PAH"/>
    <property type="match status" value="1"/>
</dbReference>
<reference evidence="5" key="1">
    <citation type="journal article" date="2018" name="Data Brief">
        <title>Genome sequence data from 17 accessions of Ensete ventricosum, a staple food crop for millions in Ethiopia.</title>
        <authorList>
            <person name="Yemataw Z."/>
            <person name="Muzemil S."/>
            <person name="Ambachew D."/>
            <person name="Tripathi L."/>
            <person name="Tesfaye K."/>
            <person name="Chala A."/>
            <person name="Farbos A."/>
            <person name="O'Neill P."/>
            <person name="Moore K."/>
            <person name="Grant M."/>
            <person name="Studholme D.J."/>
        </authorList>
    </citation>
    <scope>NUCLEOTIDE SEQUENCE [LARGE SCALE GENOMIC DNA]</scope>
    <source>
        <tissue evidence="5">Leaf</tissue>
    </source>
</reference>
<protein>
    <submittedName>
        <fullName evidence="5">Uncharacterized protein</fullName>
    </submittedName>
</protein>
<dbReference type="Proteomes" id="UP000290560">
    <property type="component" value="Unassembled WGS sequence"/>
</dbReference>
<evidence type="ECO:0000256" key="1">
    <source>
        <dbReference type="ARBA" id="ARBA00004123"/>
    </source>
</evidence>
<gene>
    <name evidence="5" type="ORF">BHM03_00027939</name>
</gene>